<accession>A0A136J4Y8</accession>
<dbReference type="InParanoid" id="A0A136J4Y8"/>
<keyword evidence="2" id="KW-1185">Reference proteome</keyword>
<gene>
    <name evidence="1" type="ORF">Micbo1qcDRAFT_60838</name>
</gene>
<reference evidence="2" key="1">
    <citation type="submission" date="2016-02" db="EMBL/GenBank/DDBJ databases">
        <title>Draft genome sequence of Microdochium bolleyi, a fungal endophyte of beachgrass.</title>
        <authorList>
            <consortium name="DOE Joint Genome Institute"/>
            <person name="David A.S."/>
            <person name="May G."/>
            <person name="Haridas S."/>
            <person name="Lim J."/>
            <person name="Wang M."/>
            <person name="Labutti K."/>
            <person name="Lipzen A."/>
            <person name="Barry K."/>
            <person name="Grigoriev I.V."/>
        </authorList>
    </citation>
    <scope>NUCLEOTIDE SEQUENCE [LARGE SCALE GENOMIC DNA]</scope>
    <source>
        <strain evidence="2">J235TASD1</strain>
    </source>
</reference>
<dbReference type="Proteomes" id="UP000070501">
    <property type="component" value="Unassembled WGS sequence"/>
</dbReference>
<dbReference type="EMBL" id="KQ964249">
    <property type="protein sequence ID" value="KXJ92278.1"/>
    <property type="molecule type" value="Genomic_DNA"/>
</dbReference>
<sequence length="134" mass="14342">MWSPVAFVISSTNGSRPCTSATVNSAGHVSSHIWAMPEIWTSTPDADLEIKAWDPEAFCNGEMEESFVSRTELAPDHQPEHVDEAPLGPDEMLWLLPLAGAGCAVRVLGRTAAWHCALPGVSIPRGVSDAFLSS</sequence>
<protein>
    <submittedName>
        <fullName evidence="1">Uncharacterized protein</fullName>
    </submittedName>
</protein>
<evidence type="ECO:0000313" key="1">
    <source>
        <dbReference type="EMBL" id="KXJ92278.1"/>
    </source>
</evidence>
<evidence type="ECO:0000313" key="2">
    <source>
        <dbReference type="Proteomes" id="UP000070501"/>
    </source>
</evidence>
<name>A0A136J4Y8_9PEZI</name>
<organism evidence="1 2">
    <name type="scientific">Microdochium bolleyi</name>
    <dbReference type="NCBI Taxonomy" id="196109"/>
    <lineage>
        <taxon>Eukaryota</taxon>
        <taxon>Fungi</taxon>
        <taxon>Dikarya</taxon>
        <taxon>Ascomycota</taxon>
        <taxon>Pezizomycotina</taxon>
        <taxon>Sordariomycetes</taxon>
        <taxon>Xylariomycetidae</taxon>
        <taxon>Xylariales</taxon>
        <taxon>Microdochiaceae</taxon>
        <taxon>Microdochium</taxon>
    </lineage>
</organism>
<proteinExistence type="predicted"/>
<dbReference type="AlphaFoldDB" id="A0A136J4Y8"/>